<dbReference type="Proteomes" id="UP001150904">
    <property type="component" value="Unassembled WGS sequence"/>
</dbReference>
<keyword evidence="3" id="KW-1185">Reference proteome</keyword>
<reference evidence="2" key="1">
    <citation type="submission" date="2022-12" db="EMBL/GenBank/DDBJ databases">
        <authorList>
            <person name="Petersen C."/>
        </authorList>
    </citation>
    <scope>NUCLEOTIDE SEQUENCE</scope>
    <source>
        <strain evidence="2">IBT 15544</strain>
    </source>
</reference>
<dbReference type="OrthoDB" id="10039566at2759"/>
<dbReference type="AlphaFoldDB" id="A0A9W9JL75"/>
<feature type="transmembrane region" description="Helical" evidence="1">
    <location>
        <begin position="40"/>
        <end position="63"/>
    </location>
</feature>
<comment type="caution">
    <text evidence="2">The sequence shown here is derived from an EMBL/GenBank/DDBJ whole genome shotgun (WGS) entry which is preliminary data.</text>
</comment>
<dbReference type="EMBL" id="JAPQKR010000014">
    <property type="protein sequence ID" value="KAJ5197982.1"/>
    <property type="molecule type" value="Genomic_DNA"/>
</dbReference>
<name>A0A9W9JL75_9EURO</name>
<dbReference type="SUPFAM" id="SSF117070">
    <property type="entry name" value="LEA14-like"/>
    <property type="match status" value="1"/>
</dbReference>
<sequence length="353" mass="38528">MSKSDLENSSDSDAPSNANAVAAAKPTVWQRFKASLKRWWWCYVIGVSIVVLVVVLPIVYVGIPHIANSYINKYQFDYEGLAITNPRPTAFHIKQSTKLKIGGGFSGSGTLTPFNASCKVQSSDEEFAVFTMPTIDFGKGANLDIDQDLELSCVDCMSQLAVEAVTNHSFGVLITGTPYLKYEALPTAHLNIHMLMHMNGYNFTGEFTEEVYFLNENGAFNVTSVDLLDPPVDGFNVNATMTIRNPTPFIIEMGHITFNLSMGGSDLGYIDLPNLMLQQDVSSSVVLGNLDISMLVHEALFGDGELGEVTIDVKGHSCDYNGLEIPYFAAAIKAIQASTTLDLLNYASSLQNF</sequence>
<keyword evidence="1" id="KW-1133">Transmembrane helix</keyword>
<evidence type="ECO:0000313" key="2">
    <source>
        <dbReference type="EMBL" id="KAJ5197982.1"/>
    </source>
</evidence>
<keyword evidence="1" id="KW-0812">Transmembrane</keyword>
<proteinExistence type="predicted"/>
<keyword evidence="1" id="KW-0472">Membrane</keyword>
<protein>
    <submittedName>
        <fullName evidence="2">Uncharacterized protein</fullName>
    </submittedName>
</protein>
<evidence type="ECO:0000256" key="1">
    <source>
        <dbReference type="SAM" id="Phobius"/>
    </source>
</evidence>
<dbReference type="Pfam" id="PF12505">
    <property type="entry name" value="DUF3712"/>
    <property type="match status" value="1"/>
</dbReference>
<dbReference type="PANTHER" id="PTHR35895:SF1">
    <property type="entry name" value="LIPID-BINDING SERUM GLYCOPROTEIN C-TERMINAL DOMAIN-CONTAINING PROTEIN"/>
    <property type="match status" value="1"/>
</dbReference>
<dbReference type="InterPro" id="IPR022185">
    <property type="entry name" value="DUF3712"/>
</dbReference>
<dbReference type="RefSeq" id="XP_058306410.1">
    <property type="nucleotide sequence ID" value="XM_058454161.1"/>
</dbReference>
<evidence type="ECO:0000313" key="3">
    <source>
        <dbReference type="Proteomes" id="UP001150904"/>
    </source>
</evidence>
<organism evidence="2 3">
    <name type="scientific">Penicillium cinerascens</name>
    <dbReference type="NCBI Taxonomy" id="70096"/>
    <lineage>
        <taxon>Eukaryota</taxon>
        <taxon>Fungi</taxon>
        <taxon>Dikarya</taxon>
        <taxon>Ascomycota</taxon>
        <taxon>Pezizomycotina</taxon>
        <taxon>Eurotiomycetes</taxon>
        <taxon>Eurotiomycetidae</taxon>
        <taxon>Eurotiales</taxon>
        <taxon>Aspergillaceae</taxon>
        <taxon>Penicillium</taxon>
    </lineage>
</organism>
<gene>
    <name evidence="2" type="ORF">N7498_007099</name>
</gene>
<dbReference type="GO" id="GO:0000329">
    <property type="term" value="C:fungal-type vacuole membrane"/>
    <property type="evidence" value="ECO:0007669"/>
    <property type="project" value="InterPro"/>
</dbReference>
<accession>A0A9W9JL75</accession>
<dbReference type="GeneID" id="83181462"/>
<reference evidence="2" key="2">
    <citation type="journal article" date="2023" name="IMA Fungus">
        <title>Comparative genomic study of the Penicillium genus elucidates a diverse pangenome and 15 lateral gene transfer events.</title>
        <authorList>
            <person name="Petersen C."/>
            <person name="Sorensen T."/>
            <person name="Nielsen M.R."/>
            <person name="Sondergaard T.E."/>
            <person name="Sorensen J.L."/>
            <person name="Fitzpatrick D.A."/>
            <person name="Frisvad J.C."/>
            <person name="Nielsen K.L."/>
        </authorList>
    </citation>
    <scope>NUCLEOTIDE SEQUENCE</scope>
    <source>
        <strain evidence="2">IBT 15544</strain>
    </source>
</reference>
<dbReference type="PANTHER" id="PTHR35895">
    <property type="entry name" value="CHROMOSOME 16, WHOLE GENOME SHOTGUN SEQUENCE"/>
    <property type="match status" value="1"/>
</dbReference>
<dbReference type="InterPro" id="IPR046368">
    <property type="entry name" value="Tag1"/>
</dbReference>